<dbReference type="OrthoDB" id="732094at2"/>
<reference evidence="1 2" key="1">
    <citation type="submission" date="2018-04" db="EMBL/GenBank/DDBJ databases">
        <title>Marixanthomonas spongiae HN-E44 sp. nov., isolated from a marine sponge.</title>
        <authorList>
            <person name="Luo L."/>
            <person name="Zhuang L."/>
        </authorList>
    </citation>
    <scope>NUCLEOTIDE SEQUENCE [LARGE SCALE GENOMIC DNA]</scope>
    <source>
        <strain evidence="1 2">HN-E44</strain>
    </source>
</reference>
<evidence type="ECO:0000313" key="2">
    <source>
        <dbReference type="Proteomes" id="UP000245962"/>
    </source>
</evidence>
<name>A0A2U0HZT6_9FLAO</name>
<comment type="caution">
    <text evidence="1">The sequence shown here is derived from an EMBL/GenBank/DDBJ whole genome shotgun (WGS) entry which is preliminary data.</text>
</comment>
<dbReference type="AlphaFoldDB" id="A0A2U0HZT6"/>
<dbReference type="Proteomes" id="UP000245962">
    <property type="component" value="Unassembled WGS sequence"/>
</dbReference>
<accession>A0A2U0HZT6</accession>
<dbReference type="EMBL" id="QEHR01000006">
    <property type="protein sequence ID" value="PVW14336.1"/>
    <property type="molecule type" value="Genomic_DNA"/>
</dbReference>
<evidence type="ECO:0000313" key="1">
    <source>
        <dbReference type="EMBL" id="PVW14336.1"/>
    </source>
</evidence>
<proteinExistence type="predicted"/>
<gene>
    <name evidence="1" type="ORF">DDV96_11090</name>
</gene>
<organism evidence="1 2">
    <name type="scientific">Marixanthomonas spongiae</name>
    <dbReference type="NCBI Taxonomy" id="2174845"/>
    <lineage>
        <taxon>Bacteria</taxon>
        <taxon>Pseudomonadati</taxon>
        <taxon>Bacteroidota</taxon>
        <taxon>Flavobacteriia</taxon>
        <taxon>Flavobacteriales</taxon>
        <taxon>Flavobacteriaceae</taxon>
        <taxon>Marixanthomonas</taxon>
    </lineage>
</organism>
<sequence>MKDISVIINTFSKEDKQEFVRFLKKKNQRGDVKNLQLFKLIDTGKQQDLDILLYGKPSKNAYHALCKRLRDSLVDFTASKGFSGETSEEMEIMKLLLAGRIFLEQKLNKTAFKILAKAEKEALALDLHPILNEIYHTKIQFAHLNPNETLEEVIQASHTNMERFKKQFQLNMAYASIKKQLKNPGDTPITEIILKHFTVFNIKVDATLTYKSLFQLLNITSTAAALQRNYHEVSSFMMEIYNIISEKKGMAQKHLFYHIEILQLMAVGSFRNKDFKQSKEFVAKMEAEMQKNNRQYYRRFKDKLLVLKAMNLTYTGYVNKAVHLLENSKNISLDSQLTLCMCFFQQSEFSKAYQVFKNFTHSDHWYDKKIGWLWVLKKSIIEILLLVELDKLDLVLSRLQSFKKRFAKPLKKAGEERVLTFMKLVSDYYENPEQVTTDTFKNKVETSFDWVGTHQEDIFVMSFYAWLKAKINNTNPYKTTLELVS</sequence>
<dbReference type="RefSeq" id="WP_116694826.1">
    <property type="nucleotide sequence ID" value="NZ_QEHR01000006.1"/>
</dbReference>
<keyword evidence="2" id="KW-1185">Reference proteome</keyword>
<protein>
    <submittedName>
        <fullName evidence="1">Uncharacterized protein</fullName>
    </submittedName>
</protein>